<evidence type="ECO:0000256" key="2">
    <source>
        <dbReference type="SAM" id="MobiDB-lite"/>
    </source>
</evidence>
<organism evidence="4 5">
    <name type="scientific">Acutalibacter muris</name>
    <dbReference type="NCBI Taxonomy" id="1796620"/>
    <lineage>
        <taxon>Bacteria</taxon>
        <taxon>Bacillati</taxon>
        <taxon>Bacillota</taxon>
        <taxon>Clostridia</taxon>
        <taxon>Eubacteriales</taxon>
        <taxon>Acutalibacteraceae</taxon>
        <taxon>Acutalibacter</taxon>
    </lineage>
</organism>
<evidence type="ECO:0000256" key="1">
    <source>
        <dbReference type="SAM" id="Coils"/>
    </source>
</evidence>
<name>A0ABN5ADD5_9FIRM</name>
<dbReference type="Proteomes" id="UP000196710">
    <property type="component" value="Chromosome"/>
</dbReference>
<sequence>MESRTLETSNEESAAQRYQVVIYCSYKNGFDEKLEYRTLNEAQQTARQYISGEMEDGFQYEGAGVYDLQERQWLYAEGHFPVLEGDKELPYLPYKIEEKPALAEQTPTVRELYDKYKADIITALASDQPYRNACQNSNKDTAYLEGEAAIKRVVLAIGDDTLTKLYFDNTKFHNDLHRETLDKTYPLFSQQEQESQNKYKPQDVPYIFCEWSESDVFQNKTAYSLAEFDRLMKERDSTYVEKQAEGVKKYGTWQKMYDSDDPEYIPYLGYEKVKFTLVLPDGRTFTERQDIGDGDGGVVDFLSQYDKYREIIPLLGESLESVEPIEPEQNGPLATEQNTSAQPHELPVQKLPADTLTPDPVPQEPAPQDTAQPDNPQFTTKPVAIYRAEKNKLPFDVIIETIHVEEPQRGPAPQNFHITDDKLGAGGAKTKYQMNMAAIKALHDIEQENRPATPDEQETLSKYVGWGALADAFDESKPAWTSEYKELLESLTPEEYESARASTLNAHYTSPTVIKAMYQALENMGFHGGNILEPSCGVGNFFGLLPESMSGSKLYGAELDGLTGRIAQQLYPNAHIEIKGYESTSFQNNSFDLAIGNVPFGNYQVYDPAYNKLGFSIHNYFFAKTIDQVRPGGIIAFVTSRYTMDSKSTQAREYMAQRAELLGAVRLPNNAFLANAGTGVVTDLLFLQKRERPIADLPDWVYTEKNKDGFTINSYFIDHPEMILGEQSSESTQYAGQEFTVNPLPGADLGELLEEAITRIDGHYMEAETVQVEDEKQQETLPADPDVKNFTYTIVKGDVYYRQDSVMVKMELGATAKARTVALINLRDCTRRLISEQLDSCTPEESIRHTQEELNRLYDSFSKKFGLINNKINERTFSQDSSYYLLCALEILDDEGKFVRKSDMFTKRTIYPHQEITHVDTATEALAVSLGERARVDIPFMAELTGKAEEEIISGLQGQIYRVPLKEPPVYQTADEYLSGNVREKLKIAEAAASVDPAYQVNVSALEAVQPRDLDASEIAVRLGTDWMDPEYIGQFMHETLRTPSYARNEVHVQYSPIVHAWNISNKTHIRKDDVAAHSTYGTPRVSAYKLLEDALNLQNTRVYDTVEDAEGNEKRVLNAKETTLAQQKQAMIKLAFQDWIWRDPDRREKLVRKYNDEMNCIRPREYDGSHLVLAGMNPEIQLEEHQKNAIARAVYGGNTLFAHCVGAGKTFEMTASAMEMKRLGLCSKSMIVVPNHLTQQWASEFLRLYPNANILVTTKRDFEKDRRKKFCSRIATGDYDAVIIGYSQFEKIPISKERQLALLHQQIDSIVAGIALAKAENGQHFTVKNLERTKRSLEDRLKKLQADHRKDNVINFEELGIDRLFVDESDCFKNLFLATKMQNVAGLSTSDAQKSSDMFSKTRYLDEITDYKGVIFATGTPISNSIAEMFTVQRYLQYNALEAMHMEHFDSWASRFGETVTTMELAPEGTGYRPRERFAKFFNLPELMNIFHEVADIKTEDMLNLPTPDVEFHNIVAKPTEFQKDYVQELSERATAVRNGDVKPTEDNMLKITNDGRKLGLDQRLISPFAEDDPASKLNLCVENIMKFWEEGKEEKLTQLVFSDLSTPKKDGTFNVYDDIKRKLIERGVPENEVAFIHDAESEVKKKELFAKVRGGKVRVLIGSTQKLGAGTNIQDRLIALHHLDVPWRPRDLTQREGRIKRRGNQNEVVHAFRYVTEGTFDAYLYQTVEKKQQFIGQIMTSKSPARTCDDVDEAALSYAEVKALCAGDPRIKERMELDVDVAKLQVMQASHRSQQYNLEDKLRKYFPQEQQRLEWRIEGIQRDMATLAANPLPKDDYRIELLGQRFDERKAAGVVLLKECKNVKVYTTVPVGEYRGLKLFVKYQNLLSNVQIVLKGAVEYAFDASDSDIGNIVRLDNALERLPEELSKAQASLENVKQQMESAKSEVGRPFSQEQELKDKLARIVKLEVALKMEHNPPETMHRETAPAQRISETVAL</sequence>
<evidence type="ECO:0000313" key="5">
    <source>
        <dbReference type="Proteomes" id="UP000196710"/>
    </source>
</evidence>
<dbReference type="SUPFAM" id="SSF53335">
    <property type="entry name" value="S-adenosyl-L-methionine-dependent methyltransferases"/>
    <property type="match status" value="1"/>
</dbReference>
<evidence type="ECO:0000259" key="3">
    <source>
        <dbReference type="PROSITE" id="PS51194"/>
    </source>
</evidence>
<dbReference type="SMART" id="SM00487">
    <property type="entry name" value="DEXDc"/>
    <property type="match status" value="1"/>
</dbReference>
<dbReference type="Pfam" id="PF04851">
    <property type="entry name" value="ResIII"/>
    <property type="match status" value="1"/>
</dbReference>
<keyword evidence="1" id="KW-0175">Coiled coil</keyword>
<keyword evidence="4" id="KW-0378">Hydrolase</keyword>
<keyword evidence="4" id="KW-0067">ATP-binding</keyword>
<evidence type="ECO:0000313" key="4">
    <source>
        <dbReference type="EMBL" id="ASB42751.1"/>
    </source>
</evidence>
<dbReference type="InterPro" id="IPR014001">
    <property type="entry name" value="Helicase_ATP-bd"/>
</dbReference>
<dbReference type="Gene3D" id="3.40.50.300">
    <property type="entry name" value="P-loop containing nucleotide triphosphate hydrolases"/>
    <property type="match status" value="2"/>
</dbReference>
<dbReference type="PANTHER" id="PTHR41313">
    <property type="entry name" value="ADENINE-SPECIFIC METHYLTRANSFERASE"/>
    <property type="match status" value="1"/>
</dbReference>
<dbReference type="PANTHER" id="PTHR41313:SF1">
    <property type="entry name" value="DNA METHYLASE ADENINE-SPECIFIC DOMAIN-CONTAINING PROTEIN"/>
    <property type="match status" value="1"/>
</dbReference>
<reference evidence="5" key="1">
    <citation type="submission" date="2017-05" db="EMBL/GenBank/DDBJ databases">
        <title>Improved OligoMM genomes.</title>
        <authorList>
            <person name="Garzetti D."/>
        </authorList>
    </citation>
    <scope>NUCLEOTIDE SEQUENCE [LARGE SCALE GENOMIC DNA]</scope>
    <source>
        <strain evidence="5">KB18</strain>
    </source>
</reference>
<proteinExistence type="predicted"/>
<dbReference type="InterPro" id="IPR001650">
    <property type="entry name" value="Helicase_C-like"/>
</dbReference>
<keyword evidence="4" id="KW-0347">Helicase</keyword>
<accession>A0ABN5ADD5</accession>
<dbReference type="InterPro" id="IPR027417">
    <property type="entry name" value="P-loop_NTPase"/>
</dbReference>
<dbReference type="InterPro" id="IPR041045">
    <property type="entry name" value="LPD25"/>
</dbReference>
<dbReference type="InterPro" id="IPR006935">
    <property type="entry name" value="Helicase/UvrB_N"/>
</dbReference>
<keyword evidence="4" id="KW-0547">Nucleotide-binding</keyword>
<dbReference type="Gene3D" id="3.40.50.150">
    <property type="entry name" value="Vaccinia Virus protein VP39"/>
    <property type="match status" value="1"/>
</dbReference>
<dbReference type="PRINTS" id="PR00507">
    <property type="entry name" value="N12N6MTFRASE"/>
</dbReference>
<feature type="region of interest" description="Disordered" evidence="2">
    <location>
        <begin position="351"/>
        <end position="378"/>
    </location>
</feature>
<dbReference type="PROSITE" id="PS51194">
    <property type="entry name" value="HELICASE_CTER"/>
    <property type="match status" value="1"/>
</dbReference>
<feature type="compositionally biased region" description="Polar residues" evidence="2">
    <location>
        <begin position="369"/>
        <end position="378"/>
    </location>
</feature>
<dbReference type="Pfam" id="PF18840">
    <property type="entry name" value="LPD25"/>
    <property type="match status" value="1"/>
</dbReference>
<dbReference type="EMBL" id="CP021422">
    <property type="protein sequence ID" value="ASB42751.1"/>
    <property type="molecule type" value="Genomic_DNA"/>
</dbReference>
<dbReference type="InterPro" id="IPR029063">
    <property type="entry name" value="SAM-dependent_MTases_sf"/>
</dbReference>
<gene>
    <name evidence="4" type="ORF">ADH66_11980</name>
</gene>
<dbReference type="RefSeq" id="WP_084384634.1">
    <property type="nucleotide sequence ID" value="NZ_CP021422.1"/>
</dbReference>
<dbReference type="SUPFAM" id="SSF52540">
    <property type="entry name" value="P-loop containing nucleoside triphosphate hydrolases"/>
    <property type="match status" value="2"/>
</dbReference>
<feature type="region of interest" description="Disordered" evidence="2">
    <location>
        <begin position="1979"/>
        <end position="1999"/>
    </location>
</feature>
<keyword evidence="5" id="KW-1185">Reference proteome</keyword>
<feature type="domain" description="Helicase C-terminal" evidence="3">
    <location>
        <begin position="1585"/>
        <end position="1748"/>
    </location>
</feature>
<dbReference type="InterPro" id="IPR052933">
    <property type="entry name" value="DNA_Protect_Modify"/>
</dbReference>
<feature type="coiled-coil region" evidence="1">
    <location>
        <begin position="1921"/>
        <end position="1948"/>
    </location>
</feature>
<dbReference type="GO" id="GO:0004386">
    <property type="term" value="F:helicase activity"/>
    <property type="evidence" value="ECO:0007669"/>
    <property type="project" value="UniProtKB-KW"/>
</dbReference>
<protein>
    <submittedName>
        <fullName evidence="4">Helicase</fullName>
    </submittedName>
</protein>